<proteinExistence type="predicted"/>
<dbReference type="Proteomes" id="UP000600171">
    <property type="component" value="Unassembled WGS sequence"/>
</dbReference>
<dbReference type="GO" id="GO:0030170">
    <property type="term" value="F:pyridoxal phosphate binding"/>
    <property type="evidence" value="ECO:0007669"/>
    <property type="project" value="InterPro"/>
</dbReference>
<dbReference type="GO" id="GO:0003824">
    <property type="term" value="F:catalytic activity"/>
    <property type="evidence" value="ECO:0007669"/>
    <property type="project" value="InterPro"/>
</dbReference>
<dbReference type="GO" id="GO:0030151">
    <property type="term" value="F:molybdenum ion binding"/>
    <property type="evidence" value="ECO:0007669"/>
    <property type="project" value="InterPro"/>
</dbReference>
<gene>
    <name evidence="2" type="ORF">GCM10007359_11530</name>
</gene>
<sequence length="264" mass="29300">MRTLNVESYGFSPLKSVRHLPFRASREPQHPADPGYLATTGPVGDRRFCLVDLEKKAVLRTIGHLELMQVVCTYRGQNLAITIPGQPEITLDLENLSVTGQLTCDYWGRETTLQLLNAEANRAFSAFLKKPVTLAQAQPNEVVYGEAFTLIGSATLDYLGAQLKHPLLQEHARIRSTFLVETEEPFEEETWQGQPLLLQAKDDAGLPPTRFIAGEPLGRCAVVDANPETGERDLPLFKLLSQTRPRNRRGEPVLGIYLALARGA</sequence>
<accession>A0A917MT12</accession>
<evidence type="ECO:0000313" key="3">
    <source>
        <dbReference type="Proteomes" id="UP000600171"/>
    </source>
</evidence>
<protein>
    <recommendedName>
        <fullName evidence="1">MOSC domain-containing protein</fullName>
    </recommendedName>
</protein>
<dbReference type="SUPFAM" id="SSF141673">
    <property type="entry name" value="MOSC N-terminal domain-like"/>
    <property type="match status" value="1"/>
</dbReference>
<evidence type="ECO:0000313" key="2">
    <source>
        <dbReference type="EMBL" id="GGH61888.1"/>
    </source>
</evidence>
<name>A0A917MT12_9MICC</name>
<dbReference type="InterPro" id="IPR005302">
    <property type="entry name" value="MoCF_Sase_C"/>
</dbReference>
<dbReference type="PROSITE" id="PS51340">
    <property type="entry name" value="MOSC"/>
    <property type="match status" value="1"/>
</dbReference>
<dbReference type="EMBL" id="BMDC01000001">
    <property type="protein sequence ID" value="GGH61888.1"/>
    <property type="molecule type" value="Genomic_DNA"/>
</dbReference>
<dbReference type="AlphaFoldDB" id="A0A917MT12"/>
<dbReference type="Pfam" id="PF03476">
    <property type="entry name" value="MOSC_N"/>
    <property type="match status" value="1"/>
</dbReference>
<comment type="caution">
    <text evidence="2">The sequence shown here is derived from an EMBL/GenBank/DDBJ whole genome shotgun (WGS) entry which is preliminary data.</text>
</comment>
<reference evidence="2 3" key="1">
    <citation type="journal article" date="2014" name="Int. J. Syst. Evol. Microbiol.">
        <title>Complete genome sequence of Corynebacterium casei LMG S-19264T (=DSM 44701T), isolated from a smear-ripened cheese.</title>
        <authorList>
            <consortium name="US DOE Joint Genome Institute (JGI-PGF)"/>
            <person name="Walter F."/>
            <person name="Albersmeier A."/>
            <person name="Kalinowski J."/>
            <person name="Ruckert C."/>
        </authorList>
    </citation>
    <scope>NUCLEOTIDE SEQUENCE [LARGE SCALE GENOMIC DNA]</scope>
    <source>
        <strain evidence="2 3">CCM 8669</strain>
    </source>
</reference>
<dbReference type="InterPro" id="IPR005303">
    <property type="entry name" value="MOCOS_middle"/>
</dbReference>
<keyword evidence="3" id="KW-1185">Reference proteome</keyword>
<feature type="domain" description="MOSC" evidence="1">
    <location>
        <begin position="113"/>
        <end position="264"/>
    </location>
</feature>
<organism evidence="2 3">
    <name type="scientific">Rothia aerolata</name>
    <dbReference type="NCBI Taxonomy" id="1812262"/>
    <lineage>
        <taxon>Bacteria</taxon>
        <taxon>Bacillati</taxon>
        <taxon>Actinomycetota</taxon>
        <taxon>Actinomycetes</taxon>
        <taxon>Micrococcales</taxon>
        <taxon>Micrococcaceae</taxon>
        <taxon>Rothia</taxon>
    </lineage>
</organism>
<dbReference type="RefSeq" id="WP_188359319.1">
    <property type="nucleotide sequence ID" value="NZ_BMDC01000001.1"/>
</dbReference>
<evidence type="ECO:0000259" key="1">
    <source>
        <dbReference type="PROSITE" id="PS51340"/>
    </source>
</evidence>